<evidence type="ECO:0000313" key="2">
    <source>
        <dbReference type="Proteomes" id="UP000006727"/>
    </source>
</evidence>
<accession>A0A7I4DR24</accession>
<dbReference type="AlphaFoldDB" id="A0A7I4DR24"/>
<sequence length="24" mass="2882">MDHGPTMIRTFRSLEFMNVSRWGL</sequence>
<dbReference type="Proteomes" id="UP000006727">
    <property type="component" value="Chromosome 5"/>
</dbReference>
<dbReference type="EnsemblPlants" id="Pp3c5_1490V3.2">
    <property type="protein sequence ID" value="Pp3c5_1490V3.2"/>
    <property type="gene ID" value="Pp3c5_1490"/>
</dbReference>
<dbReference type="Gramene" id="Pp3c5_1490V3.2">
    <property type="protein sequence ID" value="Pp3c5_1490V3.2"/>
    <property type="gene ID" value="Pp3c5_1490"/>
</dbReference>
<dbReference type="EMBL" id="ABEU02000005">
    <property type="status" value="NOT_ANNOTATED_CDS"/>
    <property type="molecule type" value="Genomic_DNA"/>
</dbReference>
<organism evidence="1 2">
    <name type="scientific">Physcomitrium patens</name>
    <name type="common">Spreading-leaved earth moss</name>
    <name type="synonym">Physcomitrella patens</name>
    <dbReference type="NCBI Taxonomy" id="3218"/>
    <lineage>
        <taxon>Eukaryota</taxon>
        <taxon>Viridiplantae</taxon>
        <taxon>Streptophyta</taxon>
        <taxon>Embryophyta</taxon>
        <taxon>Bryophyta</taxon>
        <taxon>Bryophytina</taxon>
        <taxon>Bryopsida</taxon>
        <taxon>Funariidae</taxon>
        <taxon>Funariales</taxon>
        <taxon>Funariaceae</taxon>
        <taxon>Physcomitrium</taxon>
    </lineage>
</organism>
<reference evidence="1 2" key="1">
    <citation type="journal article" date="2008" name="Science">
        <title>The Physcomitrella genome reveals evolutionary insights into the conquest of land by plants.</title>
        <authorList>
            <person name="Rensing S."/>
            <person name="Lang D."/>
            <person name="Zimmer A."/>
            <person name="Terry A."/>
            <person name="Salamov A."/>
            <person name="Shapiro H."/>
            <person name="Nishiyama T."/>
            <person name="Perroud P.-F."/>
            <person name="Lindquist E."/>
            <person name="Kamisugi Y."/>
            <person name="Tanahashi T."/>
            <person name="Sakakibara K."/>
            <person name="Fujita T."/>
            <person name="Oishi K."/>
            <person name="Shin-I T."/>
            <person name="Kuroki Y."/>
            <person name="Toyoda A."/>
            <person name="Suzuki Y."/>
            <person name="Hashimoto A."/>
            <person name="Yamaguchi K."/>
            <person name="Sugano A."/>
            <person name="Kohara Y."/>
            <person name="Fujiyama A."/>
            <person name="Anterola A."/>
            <person name="Aoki S."/>
            <person name="Ashton N."/>
            <person name="Barbazuk W.B."/>
            <person name="Barker E."/>
            <person name="Bennetzen J."/>
            <person name="Bezanilla M."/>
            <person name="Blankenship R."/>
            <person name="Cho S.H."/>
            <person name="Dutcher S."/>
            <person name="Estelle M."/>
            <person name="Fawcett J.A."/>
            <person name="Gundlach H."/>
            <person name="Hanada K."/>
            <person name="Heyl A."/>
            <person name="Hicks K.A."/>
            <person name="Hugh J."/>
            <person name="Lohr M."/>
            <person name="Mayer K."/>
            <person name="Melkozernov A."/>
            <person name="Murata T."/>
            <person name="Nelson D."/>
            <person name="Pils B."/>
            <person name="Prigge M."/>
            <person name="Reiss B."/>
            <person name="Renner T."/>
            <person name="Rombauts S."/>
            <person name="Rushton P."/>
            <person name="Sanderfoot A."/>
            <person name="Schween G."/>
            <person name="Shiu S.-H."/>
            <person name="Stueber K."/>
            <person name="Theodoulou F.L."/>
            <person name="Tu H."/>
            <person name="Van de Peer Y."/>
            <person name="Verrier P.J."/>
            <person name="Waters E."/>
            <person name="Wood A."/>
            <person name="Yang L."/>
            <person name="Cove D."/>
            <person name="Cuming A."/>
            <person name="Hasebe M."/>
            <person name="Lucas S."/>
            <person name="Mishler D.B."/>
            <person name="Reski R."/>
            <person name="Grigoriev I."/>
            <person name="Quatrano R.S."/>
            <person name="Boore J.L."/>
        </authorList>
    </citation>
    <scope>NUCLEOTIDE SEQUENCE [LARGE SCALE GENOMIC DNA]</scope>
    <source>
        <strain evidence="1 2">cv. Gransden 2004</strain>
    </source>
</reference>
<keyword evidence="2" id="KW-1185">Reference proteome</keyword>
<evidence type="ECO:0000313" key="1">
    <source>
        <dbReference type="EnsemblPlants" id="Pp3c5_1490V3.2"/>
    </source>
</evidence>
<name>A0A7I4DR24_PHYPA</name>
<reference evidence="1" key="3">
    <citation type="submission" date="2020-12" db="UniProtKB">
        <authorList>
            <consortium name="EnsemblPlants"/>
        </authorList>
    </citation>
    <scope>IDENTIFICATION</scope>
</reference>
<protein>
    <submittedName>
        <fullName evidence="1">Uncharacterized protein</fullName>
    </submittedName>
</protein>
<reference evidence="1 2" key="2">
    <citation type="journal article" date="2018" name="Plant J.">
        <title>The Physcomitrella patens chromosome-scale assembly reveals moss genome structure and evolution.</title>
        <authorList>
            <person name="Lang D."/>
            <person name="Ullrich K.K."/>
            <person name="Murat F."/>
            <person name="Fuchs J."/>
            <person name="Jenkins J."/>
            <person name="Haas F.B."/>
            <person name="Piednoel M."/>
            <person name="Gundlach H."/>
            <person name="Van Bel M."/>
            <person name="Meyberg R."/>
            <person name="Vives C."/>
            <person name="Morata J."/>
            <person name="Symeonidi A."/>
            <person name="Hiss M."/>
            <person name="Muchero W."/>
            <person name="Kamisugi Y."/>
            <person name="Saleh O."/>
            <person name="Blanc G."/>
            <person name="Decker E.L."/>
            <person name="van Gessel N."/>
            <person name="Grimwood J."/>
            <person name="Hayes R.D."/>
            <person name="Graham S.W."/>
            <person name="Gunter L.E."/>
            <person name="McDaniel S.F."/>
            <person name="Hoernstein S.N.W."/>
            <person name="Larsson A."/>
            <person name="Li F.W."/>
            <person name="Perroud P.F."/>
            <person name="Phillips J."/>
            <person name="Ranjan P."/>
            <person name="Rokshar D.S."/>
            <person name="Rothfels C.J."/>
            <person name="Schneider L."/>
            <person name="Shu S."/>
            <person name="Stevenson D.W."/>
            <person name="Thummler F."/>
            <person name="Tillich M."/>
            <person name="Villarreal Aguilar J.C."/>
            <person name="Widiez T."/>
            <person name="Wong G.K."/>
            <person name="Wymore A."/>
            <person name="Zhang Y."/>
            <person name="Zimmer A.D."/>
            <person name="Quatrano R.S."/>
            <person name="Mayer K.F.X."/>
            <person name="Goodstein D."/>
            <person name="Casacuberta J.M."/>
            <person name="Vandepoele K."/>
            <person name="Reski R."/>
            <person name="Cuming A.C."/>
            <person name="Tuskan G.A."/>
            <person name="Maumus F."/>
            <person name="Salse J."/>
            <person name="Schmutz J."/>
            <person name="Rensing S.A."/>
        </authorList>
    </citation>
    <scope>NUCLEOTIDE SEQUENCE [LARGE SCALE GENOMIC DNA]</scope>
    <source>
        <strain evidence="1 2">cv. Gransden 2004</strain>
    </source>
</reference>
<proteinExistence type="predicted"/>